<name>A0A1X7T841_AMPQE</name>
<proteinExistence type="predicted"/>
<dbReference type="InParanoid" id="A0A1X7T841"/>
<organism evidence="1">
    <name type="scientific">Amphimedon queenslandica</name>
    <name type="common">Sponge</name>
    <dbReference type="NCBI Taxonomy" id="400682"/>
    <lineage>
        <taxon>Eukaryota</taxon>
        <taxon>Metazoa</taxon>
        <taxon>Porifera</taxon>
        <taxon>Demospongiae</taxon>
        <taxon>Heteroscleromorpha</taxon>
        <taxon>Haplosclerida</taxon>
        <taxon>Niphatidae</taxon>
        <taxon>Amphimedon</taxon>
    </lineage>
</organism>
<reference evidence="1" key="1">
    <citation type="submission" date="2017-05" db="UniProtKB">
        <authorList>
            <consortium name="EnsemblMetazoa"/>
        </authorList>
    </citation>
    <scope>IDENTIFICATION</scope>
</reference>
<evidence type="ECO:0000313" key="1">
    <source>
        <dbReference type="EnsemblMetazoa" id="Aqu2.1.10663_001"/>
    </source>
</evidence>
<sequence>MLHISDVFIRNLICTAQAHDTADIAAPKSMKHINLTVEKITSFGVTFRVWTLKKKKEEVKWTSLRGSDREKLLDPLTPKLTKIFHGEVRGILIKQLKALQ</sequence>
<dbReference type="AlphaFoldDB" id="A0A1X7T841"/>
<dbReference type="EnsemblMetazoa" id="Aqu2.1.10663_001">
    <property type="protein sequence ID" value="Aqu2.1.10663_001"/>
    <property type="gene ID" value="Aqu2.1.10663"/>
</dbReference>
<accession>A0A1X7T841</accession>
<protein>
    <submittedName>
        <fullName evidence="1">Uncharacterized protein</fullName>
    </submittedName>
</protein>